<reference evidence="2" key="1">
    <citation type="submission" date="2021-02" db="EMBL/GenBank/DDBJ databases">
        <authorList>
            <person name="Nowell W R."/>
        </authorList>
    </citation>
    <scope>NUCLEOTIDE SEQUENCE</scope>
</reference>
<dbReference type="Gene3D" id="1.25.40.10">
    <property type="entry name" value="Tetratricopeptide repeat domain"/>
    <property type="match status" value="2"/>
</dbReference>
<dbReference type="PROSITE" id="PS51375">
    <property type="entry name" value="PPR"/>
    <property type="match status" value="1"/>
</dbReference>
<dbReference type="InterPro" id="IPR002885">
    <property type="entry name" value="PPR_rpt"/>
</dbReference>
<dbReference type="EMBL" id="CAJNOK010020172">
    <property type="protein sequence ID" value="CAF1312065.1"/>
    <property type="molecule type" value="Genomic_DNA"/>
</dbReference>
<evidence type="ECO:0000313" key="2">
    <source>
        <dbReference type="EMBL" id="CAF1312065.1"/>
    </source>
</evidence>
<evidence type="ECO:0000313" key="4">
    <source>
        <dbReference type="Proteomes" id="UP000677228"/>
    </source>
</evidence>
<dbReference type="InterPro" id="IPR032675">
    <property type="entry name" value="LRR_dom_sf"/>
</dbReference>
<comment type="caution">
    <text evidence="2">The sequence shown here is derived from an EMBL/GenBank/DDBJ whole genome shotgun (WGS) entry which is preliminary data.</text>
</comment>
<dbReference type="EMBL" id="CAJOBA010041760">
    <property type="protein sequence ID" value="CAF4120317.1"/>
    <property type="molecule type" value="Genomic_DNA"/>
</dbReference>
<feature type="non-terminal residue" evidence="2">
    <location>
        <position position="1"/>
    </location>
</feature>
<dbReference type="Gene3D" id="3.80.10.10">
    <property type="entry name" value="Ribonuclease Inhibitor"/>
    <property type="match status" value="1"/>
</dbReference>
<name>A0A8S2F0Y0_9BILA</name>
<accession>A0A8S2F0Y0</accession>
<evidence type="ECO:0000256" key="1">
    <source>
        <dbReference type="PROSITE-ProRule" id="PRU00708"/>
    </source>
</evidence>
<dbReference type="AlphaFoldDB" id="A0A8S2F0Y0"/>
<evidence type="ECO:0000313" key="3">
    <source>
        <dbReference type="EMBL" id="CAF4120317.1"/>
    </source>
</evidence>
<dbReference type="GO" id="GO:0009451">
    <property type="term" value="P:RNA modification"/>
    <property type="evidence" value="ECO:0007669"/>
    <property type="project" value="InterPro"/>
</dbReference>
<proteinExistence type="predicted"/>
<gene>
    <name evidence="2" type="ORF">OVA965_LOCUS29030</name>
    <name evidence="3" type="ORF">TMI583_LOCUS29794</name>
</gene>
<organism evidence="2 4">
    <name type="scientific">Didymodactylos carnosus</name>
    <dbReference type="NCBI Taxonomy" id="1234261"/>
    <lineage>
        <taxon>Eukaryota</taxon>
        <taxon>Metazoa</taxon>
        <taxon>Spiralia</taxon>
        <taxon>Gnathifera</taxon>
        <taxon>Rotifera</taxon>
        <taxon>Eurotatoria</taxon>
        <taxon>Bdelloidea</taxon>
        <taxon>Philodinida</taxon>
        <taxon>Philodinidae</taxon>
        <taxon>Didymodactylos</taxon>
    </lineage>
</organism>
<feature type="repeat" description="PPR" evidence="1">
    <location>
        <begin position="381"/>
        <end position="415"/>
    </location>
</feature>
<dbReference type="Pfam" id="PF01535">
    <property type="entry name" value="PPR"/>
    <property type="match status" value="3"/>
</dbReference>
<dbReference type="PANTHER" id="PTHR24015:SF548">
    <property type="entry name" value="OS08G0340900 PROTEIN"/>
    <property type="match status" value="1"/>
</dbReference>
<sequence length="427" mass="49316">EQLIDENTCLLNKKLPKELILSSTRSNLEFWDISWCTNITEGEIRILAESCPKLTSFKAEGYTQMTNNAAIELGKNCSNLLFLDLNRCSSLTDDCLIALVHYCPMALHYNHNMTTGPQMKKLNDNGQFEKALTLYEDQIEKQNKQSTNFTIDQVLKACIELGDIKRAKDIHNKLSPTMANNSFIQSNLIRLYSLVDNNRCEEALKFFREINITPSEFTFSILFKICTEIADQRSLEFGKLIFDRMPKKFYNNIVIITSALQMFLKCGDISTAEELFNRIQNKNLIVFTVMMKGFVLNKMEERAIDLFFKIDKPNKIILSIFFKACAQLKSEKALTLGKKVFNKLVIESNQSNVFLYSVLNMFIQCDDLKSAESLFDRINRDIISYGSMMKFSNVKDQPEKTLELFQRMKKDNLNPNEIIFVHTFGYV</sequence>
<dbReference type="Proteomes" id="UP000682733">
    <property type="component" value="Unassembled WGS sequence"/>
</dbReference>
<dbReference type="Proteomes" id="UP000677228">
    <property type="component" value="Unassembled WGS sequence"/>
</dbReference>
<dbReference type="GO" id="GO:0003723">
    <property type="term" value="F:RNA binding"/>
    <property type="evidence" value="ECO:0007669"/>
    <property type="project" value="InterPro"/>
</dbReference>
<protein>
    <submittedName>
        <fullName evidence="2">Uncharacterized protein</fullName>
    </submittedName>
</protein>
<dbReference type="SUPFAM" id="SSF52047">
    <property type="entry name" value="RNI-like"/>
    <property type="match status" value="1"/>
</dbReference>
<dbReference type="PANTHER" id="PTHR24015">
    <property type="entry name" value="OS07G0578800 PROTEIN-RELATED"/>
    <property type="match status" value="1"/>
</dbReference>
<dbReference type="InterPro" id="IPR011990">
    <property type="entry name" value="TPR-like_helical_dom_sf"/>
</dbReference>
<dbReference type="InterPro" id="IPR046960">
    <property type="entry name" value="PPR_At4g14850-like_plant"/>
</dbReference>